<evidence type="ECO:0000313" key="1">
    <source>
        <dbReference type="EMBL" id="SCL33645.1"/>
    </source>
</evidence>
<reference evidence="2" key="1">
    <citation type="submission" date="2016-06" db="EMBL/GenBank/DDBJ databases">
        <authorList>
            <person name="Varghese N."/>
            <person name="Submissions Spin"/>
        </authorList>
    </citation>
    <scope>NUCLEOTIDE SEQUENCE [LARGE SCALE GENOMIC DNA]</scope>
    <source>
        <strain evidence="2">DSM 45431</strain>
    </source>
</reference>
<gene>
    <name evidence="1" type="ORF">GA0070624_4784</name>
</gene>
<sequence length="170" mass="18515">MTGGAPQGLSYQMVWAMREVLLGADPPVSLTQRAVTRLAKLREEATSWVHPGGTVIVRDREGEVRWWTWAAFRANATLVATLGELADPTQRYDDASIRLRPDLDREMWRVATGDAVGRICLPDVTEQALAGLKFSAALPARLATATLAARLADIESAAAVLQEPAKFAYL</sequence>
<protein>
    <submittedName>
        <fullName evidence="1">Uncharacterized protein</fullName>
    </submittedName>
</protein>
<accession>A0A1C6SWZ3</accession>
<organism evidence="1 2">
    <name type="scientific">Micromonospora rhizosphaerae</name>
    <dbReference type="NCBI Taxonomy" id="568872"/>
    <lineage>
        <taxon>Bacteria</taxon>
        <taxon>Bacillati</taxon>
        <taxon>Actinomycetota</taxon>
        <taxon>Actinomycetes</taxon>
        <taxon>Micromonosporales</taxon>
        <taxon>Micromonosporaceae</taxon>
        <taxon>Micromonospora</taxon>
    </lineage>
</organism>
<dbReference type="EMBL" id="FMHV01000002">
    <property type="protein sequence ID" value="SCL33645.1"/>
    <property type="molecule type" value="Genomic_DNA"/>
</dbReference>
<proteinExistence type="predicted"/>
<dbReference type="Proteomes" id="UP000199413">
    <property type="component" value="Unassembled WGS sequence"/>
</dbReference>
<evidence type="ECO:0000313" key="2">
    <source>
        <dbReference type="Proteomes" id="UP000199413"/>
    </source>
</evidence>
<keyword evidence="2" id="KW-1185">Reference proteome</keyword>
<dbReference type="AlphaFoldDB" id="A0A1C6SWZ3"/>
<name>A0A1C6SWZ3_9ACTN</name>
<dbReference type="STRING" id="568872.GA0070624_4784"/>